<sequence>MKNFKVRDFMMTTEQLTTIPETANIYEAADIFDRAQRNLEPDEFRYRALLVVDKNGQGVGKLSLLDIIAGLEPRYSQVEPIKMSRFGMTQEQLQSIFLQYGLWESSLVNLCKQADGIIVGDIMDTPNESELVHEDQSLSFAVHQFATGRHHNLVVHDAKGEITGLLRLADVYRIIRDELMECQMKGV</sequence>
<evidence type="ECO:0000256" key="1">
    <source>
        <dbReference type="PROSITE-ProRule" id="PRU00703"/>
    </source>
</evidence>
<dbReference type="Pfam" id="PF00571">
    <property type="entry name" value="CBS"/>
    <property type="match status" value="2"/>
</dbReference>
<keyword evidence="1" id="KW-0129">CBS domain</keyword>
<evidence type="ECO:0000313" key="3">
    <source>
        <dbReference type="EMBL" id="BBD06900.1"/>
    </source>
</evidence>
<evidence type="ECO:0000259" key="2">
    <source>
        <dbReference type="PROSITE" id="PS51371"/>
    </source>
</evidence>
<dbReference type="InterPro" id="IPR046342">
    <property type="entry name" value="CBS_dom_sf"/>
</dbReference>
<accession>A0A2Z6AUL0</accession>
<dbReference type="PROSITE" id="PS51371">
    <property type="entry name" value="CBS"/>
    <property type="match status" value="2"/>
</dbReference>
<organism evidence="3 4">
    <name type="scientific">Desulfovibrio ferrophilus</name>
    <dbReference type="NCBI Taxonomy" id="241368"/>
    <lineage>
        <taxon>Bacteria</taxon>
        <taxon>Pseudomonadati</taxon>
        <taxon>Thermodesulfobacteriota</taxon>
        <taxon>Desulfovibrionia</taxon>
        <taxon>Desulfovibrionales</taxon>
        <taxon>Desulfovibrionaceae</taxon>
        <taxon>Desulfovibrio</taxon>
    </lineage>
</organism>
<dbReference type="SMART" id="SM00116">
    <property type="entry name" value="CBS"/>
    <property type="match status" value="2"/>
</dbReference>
<keyword evidence="4" id="KW-1185">Reference proteome</keyword>
<proteinExistence type="predicted"/>
<evidence type="ECO:0000313" key="4">
    <source>
        <dbReference type="Proteomes" id="UP000269883"/>
    </source>
</evidence>
<dbReference type="KEGG" id="dfl:DFE_0174"/>
<dbReference type="InterPro" id="IPR000644">
    <property type="entry name" value="CBS_dom"/>
</dbReference>
<gene>
    <name evidence="3" type="ORF">DFE_0174</name>
</gene>
<dbReference type="SUPFAM" id="SSF54631">
    <property type="entry name" value="CBS-domain pair"/>
    <property type="match status" value="1"/>
</dbReference>
<dbReference type="AlphaFoldDB" id="A0A2Z6AUL0"/>
<protein>
    <submittedName>
        <fullName evidence="3">CBS protein</fullName>
    </submittedName>
</protein>
<feature type="domain" description="CBS" evidence="2">
    <location>
        <begin position="11"/>
        <end position="79"/>
    </location>
</feature>
<dbReference type="RefSeq" id="WP_172961572.1">
    <property type="nucleotide sequence ID" value="NZ_AP017378.1"/>
</dbReference>
<feature type="domain" description="CBS" evidence="2">
    <location>
        <begin position="123"/>
        <end position="181"/>
    </location>
</feature>
<dbReference type="Proteomes" id="UP000269883">
    <property type="component" value="Chromosome"/>
</dbReference>
<dbReference type="EMBL" id="AP017378">
    <property type="protein sequence ID" value="BBD06900.1"/>
    <property type="molecule type" value="Genomic_DNA"/>
</dbReference>
<reference evidence="3 4" key="1">
    <citation type="journal article" date="2018" name="Sci. Adv.">
        <title>Multi-heme cytochromes provide a pathway for survival in energy-limited environments.</title>
        <authorList>
            <person name="Deng X."/>
            <person name="Dohmae N."/>
            <person name="Nealson K.H."/>
            <person name="Hashimoto K."/>
            <person name="Okamoto A."/>
        </authorList>
    </citation>
    <scope>NUCLEOTIDE SEQUENCE [LARGE SCALE GENOMIC DNA]</scope>
    <source>
        <strain evidence="3 4">IS5</strain>
    </source>
</reference>
<dbReference type="Gene3D" id="3.10.580.10">
    <property type="entry name" value="CBS-domain"/>
    <property type="match status" value="1"/>
</dbReference>
<name>A0A2Z6AUL0_9BACT</name>